<dbReference type="SUPFAM" id="SSF48264">
    <property type="entry name" value="Cytochrome P450"/>
    <property type="match status" value="1"/>
</dbReference>
<accession>A0AAD8B0P9</accession>
<dbReference type="EMBL" id="JASAOG010000184">
    <property type="protein sequence ID" value="KAK0045234.1"/>
    <property type="molecule type" value="Genomic_DNA"/>
</dbReference>
<reference evidence="10" key="1">
    <citation type="journal article" date="2023" name="PLoS Negl. Trop. Dis.">
        <title>A genome sequence for Biomphalaria pfeifferi, the major vector snail for the human-infecting parasite Schistosoma mansoni.</title>
        <authorList>
            <person name="Bu L."/>
            <person name="Lu L."/>
            <person name="Laidemitt M.R."/>
            <person name="Zhang S.M."/>
            <person name="Mutuku M."/>
            <person name="Mkoji G."/>
            <person name="Steinauer M."/>
            <person name="Loker E.S."/>
        </authorList>
    </citation>
    <scope>NUCLEOTIDE SEQUENCE</scope>
    <source>
        <strain evidence="10">KasaAsao</strain>
    </source>
</reference>
<evidence type="ECO:0000256" key="1">
    <source>
        <dbReference type="ARBA" id="ARBA00001971"/>
    </source>
</evidence>
<dbReference type="InterPro" id="IPR036396">
    <property type="entry name" value="Cyt_P450_sf"/>
</dbReference>
<evidence type="ECO:0000313" key="10">
    <source>
        <dbReference type="EMBL" id="KAK0045234.1"/>
    </source>
</evidence>
<evidence type="ECO:0000256" key="2">
    <source>
        <dbReference type="ARBA" id="ARBA00010617"/>
    </source>
</evidence>
<dbReference type="PRINTS" id="PR00463">
    <property type="entry name" value="EP450I"/>
</dbReference>
<dbReference type="CDD" id="cd11055">
    <property type="entry name" value="CYP3A-like"/>
    <property type="match status" value="1"/>
</dbReference>
<dbReference type="PRINTS" id="PR00385">
    <property type="entry name" value="P450"/>
</dbReference>
<dbReference type="GO" id="GO:0020037">
    <property type="term" value="F:heme binding"/>
    <property type="evidence" value="ECO:0007669"/>
    <property type="project" value="InterPro"/>
</dbReference>
<protein>
    <submittedName>
        <fullName evidence="10">Cytochrome P450 3A24</fullName>
    </submittedName>
</protein>
<evidence type="ECO:0000256" key="6">
    <source>
        <dbReference type="ARBA" id="ARBA00023004"/>
    </source>
</evidence>
<dbReference type="Gene3D" id="1.10.630.10">
    <property type="entry name" value="Cytochrome P450"/>
    <property type="match status" value="1"/>
</dbReference>
<comment type="caution">
    <text evidence="10">The sequence shown here is derived from an EMBL/GenBank/DDBJ whole genome shotgun (WGS) entry which is preliminary data.</text>
</comment>
<evidence type="ECO:0000313" key="11">
    <source>
        <dbReference type="Proteomes" id="UP001233172"/>
    </source>
</evidence>
<dbReference type="GO" id="GO:0005506">
    <property type="term" value="F:iron ion binding"/>
    <property type="evidence" value="ECO:0007669"/>
    <property type="project" value="InterPro"/>
</dbReference>
<proteinExistence type="inferred from homology"/>
<dbReference type="GO" id="GO:0004497">
    <property type="term" value="F:monooxygenase activity"/>
    <property type="evidence" value="ECO:0007669"/>
    <property type="project" value="UniProtKB-KW"/>
</dbReference>
<dbReference type="FunFam" id="1.10.630.10:FF:000182">
    <property type="entry name" value="Cytochrome P450 3A4"/>
    <property type="match status" value="1"/>
</dbReference>
<keyword evidence="4 8" id="KW-0479">Metal-binding</keyword>
<evidence type="ECO:0000256" key="3">
    <source>
        <dbReference type="ARBA" id="ARBA00022617"/>
    </source>
</evidence>
<keyword evidence="5 9" id="KW-0560">Oxidoreductase</keyword>
<dbReference type="PROSITE" id="PS00086">
    <property type="entry name" value="CYTOCHROME_P450"/>
    <property type="match status" value="1"/>
</dbReference>
<keyword evidence="6 8" id="KW-0408">Iron</keyword>
<evidence type="ECO:0000256" key="5">
    <source>
        <dbReference type="ARBA" id="ARBA00023002"/>
    </source>
</evidence>
<dbReference type="Pfam" id="PF00067">
    <property type="entry name" value="p450"/>
    <property type="match status" value="1"/>
</dbReference>
<evidence type="ECO:0000256" key="9">
    <source>
        <dbReference type="RuleBase" id="RU000461"/>
    </source>
</evidence>
<dbReference type="PANTHER" id="PTHR24292">
    <property type="entry name" value="CYTOCHROME P450"/>
    <property type="match status" value="1"/>
</dbReference>
<dbReference type="GO" id="GO:0016705">
    <property type="term" value="F:oxidoreductase activity, acting on paired donors, with incorporation or reduction of molecular oxygen"/>
    <property type="evidence" value="ECO:0007669"/>
    <property type="project" value="InterPro"/>
</dbReference>
<gene>
    <name evidence="10" type="ORF">Bpfe_025383</name>
</gene>
<evidence type="ECO:0000256" key="7">
    <source>
        <dbReference type="ARBA" id="ARBA00023033"/>
    </source>
</evidence>
<name>A0AAD8B0P9_BIOPF</name>
<dbReference type="PANTHER" id="PTHR24292:SF102">
    <property type="entry name" value="CYTOCHROME P450 FAMILY-RELATED"/>
    <property type="match status" value="1"/>
</dbReference>
<evidence type="ECO:0000256" key="8">
    <source>
        <dbReference type="PIRSR" id="PIRSR602401-1"/>
    </source>
</evidence>
<evidence type="ECO:0000256" key="4">
    <source>
        <dbReference type="ARBA" id="ARBA00022723"/>
    </source>
</evidence>
<dbReference type="InterPro" id="IPR050476">
    <property type="entry name" value="Insect_CytP450_Detox"/>
</dbReference>
<dbReference type="InterPro" id="IPR001128">
    <property type="entry name" value="Cyt_P450"/>
</dbReference>
<dbReference type="AlphaFoldDB" id="A0AAD8B0P9"/>
<organism evidence="10 11">
    <name type="scientific">Biomphalaria pfeifferi</name>
    <name type="common">Bloodfluke planorb</name>
    <name type="synonym">Freshwater snail</name>
    <dbReference type="NCBI Taxonomy" id="112525"/>
    <lineage>
        <taxon>Eukaryota</taxon>
        <taxon>Metazoa</taxon>
        <taxon>Spiralia</taxon>
        <taxon>Lophotrochozoa</taxon>
        <taxon>Mollusca</taxon>
        <taxon>Gastropoda</taxon>
        <taxon>Heterobranchia</taxon>
        <taxon>Euthyneura</taxon>
        <taxon>Panpulmonata</taxon>
        <taxon>Hygrophila</taxon>
        <taxon>Lymnaeoidea</taxon>
        <taxon>Planorbidae</taxon>
        <taxon>Biomphalaria</taxon>
    </lineage>
</organism>
<dbReference type="InterPro" id="IPR017972">
    <property type="entry name" value="Cyt_P450_CS"/>
</dbReference>
<sequence length="514" mass="58877">MPYTTCALTVVAIVLTTYWFFRRRQKSKSWQCYGVKDVQFPSMGFGDFRAICKQFITEHGDTVGVSGTNMMLISRDVELLRHVLVKDFNNFTDRAIGVITRSYLKHGLFFLQGRSWRRMRHILSPSFTTGKLKHMSLTIDQAAQRLTSVLESLAKKGELLPIKYISGQYTSEIIARTGFGLETHCLGEEDDEFTQMCKSLIKIHGPIRNLLTTFLLFFPRLHTFLSNTLGLESFDQVNLEADRYFKHVLTETVSERQEILKEGGKLPKDLLQSLIQAKELGDKDNVELNEVAKSESWDDLPKNMSEKELIGQSILILFAGFETTSTTLQFCLYLLAQHQDVQEKLFLEIQEVIQSETPTYEEVNKLKYMEQVLDETLRLFPPLPIITRKALETKAYGDVTVPQGAWVMVLLDQIMMDPKHFPQPEQFDPERFSEENVSKRDSLSFLPFGSGPRLCLGMRLAYLELKLALVHVLRKVKVELNDKTEPKRGEKPKISFHGIVVVDNPIQLALTLRG</sequence>
<feature type="binding site" description="axial binding residue" evidence="8">
    <location>
        <position position="455"/>
    </location>
    <ligand>
        <name>heme</name>
        <dbReference type="ChEBI" id="CHEBI:30413"/>
    </ligand>
    <ligandPart>
        <name>Fe</name>
        <dbReference type="ChEBI" id="CHEBI:18248"/>
    </ligandPart>
</feature>
<keyword evidence="7 9" id="KW-0503">Monooxygenase</keyword>
<dbReference type="InterPro" id="IPR002401">
    <property type="entry name" value="Cyt_P450_E_grp-I"/>
</dbReference>
<keyword evidence="3 8" id="KW-0349">Heme</keyword>
<comment type="similarity">
    <text evidence="2 9">Belongs to the cytochrome P450 family.</text>
</comment>
<dbReference type="Proteomes" id="UP001233172">
    <property type="component" value="Unassembled WGS sequence"/>
</dbReference>
<comment type="cofactor">
    <cofactor evidence="1 8">
        <name>heme</name>
        <dbReference type="ChEBI" id="CHEBI:30413"/>
    </cofactor>
</comment>
<keyword evidence="11" id="KW-1185">Reference proteome</keyword>
<reference evidence="10" key="2">
    <citation type="submission" date="2023-04" db="EMBL/GenBank/DDBJ databases">
        <authorList>
            <person name="Bu L."/>
            <person name="Lu L."/>
            <person name="Laidemitt M.R."/>
            <person name="Zhang S.M."/>
            <person name="Mutuku M."/>
            <person name="Mkoji G."/>
            <person name="Steinauer M."/>
            <person name="Loker E.S."/>
        </authorList>
    </citation>
    <scope>NUCLEOTIDE SEQUENCE</scope>
    <source>
        <strain evidence="10">KasaAsao</strain>
        <tissue evidence="10">Whole Snail</tissue>
    </source>
</reference>